<dbReference type="EMBL" id="BAAATZ010000006">
    <property type="protein sequence ID" value="GAA2723361.1"/>
    <property type="molecule type" value="Genomic_DNA"/>
</dbReference>
<reference evidence="2" key="1">
    <citation type="journal article" date="2019" name="Int. J. Syst. Evol. Microbiol.">
        <title>The Global Catalogue of Microorganisms (GCM) 10K type strain sequencing project: providing services to taxonomists for standard genome sequencing and annotation.</title>
        <authorList>
            <consortium name="The Broad Institute Genomics Platform"/>
            <consortium name="The Broad Institute Genome Sequencing Center for Infectious Disease"/>
            <person name="Wu L."/>
            <person name="Ma J."/>
        </authorList>
    </citation>
    <scope>NUCLEOTIDE SEQUENCE [LARGE SCALE GENOMIC DNA]</scope>
    <source>
        <strain evidence="2">JCM 8201</strain>
    </source>
</reference>
<organism evidence="1 2">
    <name type="scientific">Actinocorallia aurantiaca</name>
    <dbReference type="NCBI Taxonomy" id="46204"/>
    <lineage>
        <taxon>Bacteria</taxon>
        <taxon>Bacillati</taxon>
        <taxon>Actinomycetota</taxon>
        <taxon>Actinomycetes</taxon>
        <taxon>Streptosporangiales</taxon>
        <taxon>Thermomonosporaceae</taxon>
        <taxon>Actinocorallia</taxon>
    </lineage>
</organism>
<keyword evidence="2" id="KW-1185">Reference proteome</keyword>
<gene>
    <name evidence="1" type="ORF">GCM10010439_18430</name>
</gene>
<evidence type="ECO:0000313" key="2">
    <source>
        <dbReference type="Proteomes" id="UP001501842"/>
    </source>
</evidence>
<dbReference type="InterPro" id="IPR045732">
    <property type="entry name" value="DUF6086"/>
</dbReference>
<name>A0ABP6GIN1_9ACTN</name>
<protein>
    <submittedName>
        <fullName evidence="1">Uncharacterized protein</fullName>
    </submittedName>
</protein>
<accession>A0ABP6GIN1</accession>
<proteinExistence type="predicted"/>
<dbReference type="Pfam" id="PF19564">
    <property type="entry name" value="DUF6086"/>
    <property type="match status" value="1"/>
</dbReference>
<sequence>MTWPADRIRWISVYFEHQGKTLWNPSTGLGRWYAALADAAAEVVQAPTGLTANDDDTYTVDLTALQVFTEKLRRSFFRTQNPLVHALIEAPLLISLVMLERGGIEPAPATEREAALLNKLEEYSRHMVAEP</sequence>
<evidence type="ECO:0000313" key="1">
    <source>
        <dbReference type="EMBL" id="GAA2723361.1"/>
    </source>
</evidence>
<dbReference type="RefSeq" id="WP_344449822.1">
    <property type="nucleotide sequence ID" value="NZ_BAAATZ010000006.1"/>
</dbReference>
<comment type="caution">
    <text evidence="1">The sequence shown here is derived from an EMBL/GenBank/DDBJ whole genome shotgun (WGS) entry which is preliminary data.</text>
</comment>
<dbReference type="Proteomes" id="UP001501842">
    <property type="component" value="Unassembled WGS sequence"/>
</dbReference>